<name>A0A6P6A5S3_DURZI</name>
<organism evidence="2 3">
    <name type="scientific">Durio zibethinus</name>
    <name type="common">Durian</name>
    <dbReference type="NCBI Taxonomy" id="66656"/>
    <lineage>
        <taxon>Eukaryota</taxon>
        <taxon>Viridiplantae</taxon>
        <taxon>Streptophyta</taxon>
        <taxon>Embryophyta</taxon>
        <taxon>Tracheophyta</taxon>
        <taxon>Spermatophyta</taxon>
        <taxon>Magnoliopsida</taxon>
        <taxon>eudicotyledons</taxon>
        <taxon>Gunneridae</taxon>
        <taxon>Pentapetalae</taxon>
        <taxon>rosids</taxon>
        <taxon>malvids</taxon>
        <taxon>Malvales</taxon>
        <taxon>Malvaceae</taxon>
        <taxon>Helicteroideae</taxon>
        <taxon>Durio</taxon>
    </lineage>
</organism>
<dbReference type="OrthoDB" id="1748097at2759"/>
<protein>
    <submittedName>
        <fullName evidence="3">Uncharacterized protein LOC111306495</fullName>
    </submittedName>
</protein>
<feature type="region of interest" description="Disordered" evidence="1">
    <location>
        <begin position="115"/>
        <end position="136"/>
    </location>
</feature>
<keyword evidence="2" id="KW-1185">Reference proteome</keyword>
<evidence type="ECO:0000313" key="2">
    <source>
        <dbReference type="Proteomes" id="UP000515121"/>
    </source>
</evidence>
<dbReference type="GeneID" id="111306495"/>
<evidence type="ECO:0000256" key="1">
    <source>
        <dbReference type="SAM" id="MobiDB-lite"/>
    </source>
</evidence>
<dbReference type="RefSeq" id="XP_022760076.1">
    <property type="nucleotide sequence ID" value="XM_022904341.1"/>
</dbReference>
<gene>
    <name evidence="3" type="primary">LOC111306495</name>
</gene>
<evidence type="ECO:0000313" key="3">
    <source>
        <dbReference type="RefSeq" id="XP_022760076.1"/>
    </source>
</evidence>
<dbReference type="KEGG" id="dzi:111306495"/>
<dbReference type="Proteomes" id="UP000515121">
    <property type="component" value="Unplaced"/>
</dbReference>
<reference evidence="3" key="1">
    <citation type="submission" date="2025-08" db="UniProtKB">
        <authorList>
            <consortium name="RefSeq"/>
        </authorList>
    </citation>
    <scope>IDENTIFICATION</scope>
    <source>
        <tissue evidence="3">Fruit stalk</tissue>
    </source>
</reference>
<sequence length="136" mass="16061">MNILPEDHFRLKLSELKDIGLQWTYRLLIFGFKPDFLDIIKKNSGLFKVMTPLNFNHLNLSLPLPMSEKTSANTDVCFWFTPFGFGWNQGYIGLGFLGERSEKARVIAKKQKARKLRKQQQRKHERRRKGLDFINF</sequence>
<proteinExistence type="predicted"/>
<feature type="compositionally biased region" description="Basic residues" evidence="1">
    <location>
        <begin position="115"/>
        <end position="129"/>
    </location>
</feature>
<accession>A0A6P6A5S3</accession>
<dbReference type="AlphaFoldDB" id="A0A6P6A5S3"/>